<dbReference type="SUPFAM" id="SSF51430">
    <property type="entry name" value="NAD(P)-linked oxidoreductase"/>
    <property type="match status" value="1"/>
</dbReference>
<protein>
    <submittedName>
        <fullName evidence="5">Aldo/keto reductase</fullName>
    </submittedName>
</protein>
<dbReference type="InterPro" id="IPR053135">
    <property type="entry name" value="AKR2_Oxidoreductase"/>
</dbReference>
<dbReference type="PANTHER" id="PTHR43312">
    <property type="entry name" value="D-THREO-ALDOSE 1-DEHYDROGENASE"/>
    <property type="match status" value="1"/>
</dbReference>
<dbReference type="InterPro" id="IPR023210">
    <property type="entry name" value="NADP_OxRdtase_dom"/>
</dbReference>
<dbReference type="PROSITE" id="PS51379">
    <property type="entry name" value="4FE4S_FER_2"/>
    <property type="match status" value="1"/>
</dbReference>
<evidence type="ECO:0000313" key="5">
    <source>
        <dbReference type="EMBL" id="MDH8679622.1"/>
    </source>
</evidence>
<dbReference type="Proteomes" id="UP001158045">
    <property type="component" value="Unassembled WGS sequence"/>
</dbReference>
<evidence type="ECO:0000256" key="3">
    <source>
        <dbReference type="ARBA" id="ARBA00023014"/>
    </source>
</evidence>
<dbReference type="InterPro" id="IPR020471">
    <property type="entry name" value="AKR"/>
</dbReference>
<organism evidence="5 6">
    <name type="scientific">Fusibacter bizertensis</name>
    <dbReference type="NCBI Taxonomy" id="1488331"/>
    <lineage>
        <taxon>Bacteria</taxon>
        <taxon>Bacillati</taxon>
        <taxon>Bacillota</taxon>
        <taxon>Clostridia</taxon>
        <taxon>Eubacteriales</taxon>
        <taxon>Eubacteriales Family XII. Incertae Sedis</taxon>
        <taxon>Fusibacter</taxon>
    </lineage>
</organism>
<dbReference type="Gene3D" id="3.20.20.100">
    <property type="entry name" value="NADP-dependent oxidoreductase domain"/>
    <property type="match status" value="1"/>
</dbReference>
<keyword evidence="3" id="KW-0411">Iron-sulfur</keyword>
<dbReference type="InterPro" id="IPR017900">
    <property type="entry name" value="4Fe4S_Fe_S_CS"/>
</dbReference>
<dbReference type="Pfam" id="PF13187">
    <property type="entry name" value="Fer4_9"/>
    <property type="match status" value="1"/>
</dbReference>
<dbReference type="InterPro" id="IPR017896">
    <property type="entry name" value="4Fe4S_Fe-S-bd"/>
</dbReference>
<evidence type="ECO:0000259" key="4">
    <source>
        <dbReference type="PROSITE" id="PS51379"/>
    </source>
</evidence>
<keyword evidence="6" id="KW-1185">Reference proteome</keyword>
<dbReference type="InterPro" id="IPR036812">
    <property type="entry name" value="NAD(P)_OxRdtase_dom_sf"/>
</dbReference>
<keyword evidence="1" id="KW-0479">Metal-binding</keyword>
<evidence type="ECO:0000313" key="6">
    <source>
        <dbReference type="Proteomes" id="UP001158045"/>
    </source>
</evidence>
<name>A0ABT6NGU5_9FIRM</name>
<feature type="domain" description="4Fe-4S ferredoxin-type" evidence="4">
    <location>
        <begin position="339"/>
        <end position="367"/>
    </location>
</feature>
<reference evidence="5 6" key="1">
    <citation type="submission" date="2023-04" db="EMBL/GenBank/DDBJ databases">
        <title>Fusibacter bizertensis strain WBS, isolated from littoral bottom sediments of the Arctic seas - biochemical and genomic analysis.</title>
        <authorList>
            <person name="Brioukhanov A.L."/>
        </authorList>
    </citation>
    <scope>NUCLEOTIDE SEQUENCE [LARGE SCALE GENOMIC DNA]</scope>
    <source>
        <strain evidence="5 6">WBS</strain>
    </source>
</reference>
<proteinExistence type="predicted"/>
<dbReference type="CDD" id="cd19096">
    <property type="entry name" value="AKR_Fe-S_oxidoreductase"/>
    <property type="match status" value="1"/>
</dbReference>
<comment type="caution">
    <text evidence="5">The sequence shown here is derived from an EMBL/GenBank/DDBJ whole genome shotgun (WGS) entry which is preliminary data.</text>
</comment>
<dbReference type="RefSeq" id="WP_281095518.1">
    <property type="nucleotide sequence ID" value="NZ_JARYZI010000014.1"/>
</dbReference>
<evidence type="ECO:0000256" key="2">
    <source>
        <dbReference type="ARBA" id="ARBA00023004"/>
    </source>
</evidence>
<sequence length="376" mass="42378">MKYRVIGKTGLEASVLGLGCMRFPVEGEDASKIKKDEAIEMIRYALDHGINYIDTAYPYHGGESETLVGEALKDGYREKAILITKSPGWLIKTKEDFHKYLDEQLKKLQTDHLDIYLLHALNVNTWATYKEIDVFSAIEEAKAQGKIKHIGFSFHDEYKVFEEIINAYDWDLCMLQLNYMDMEEQAGLKGLKLAEEKGIPVIVMEPLKGGMLANPSQEVSELWETYPEKRSAVEWALRYVSNFENVKVVLSGMSSLDQIKNSISIADQLTVGNLDDAGLELVEKVKEAYKARVQVPCTDCKYCVPCPQGVQIPRAFTFYNRAHIFNQIEAIKGQYNAQVPAEAKAGQCIACGICEPKCPQKIQIIDSLKRVAVAFE</sequence>
<dbReference type="Pfam" id="PF00248">
    <property type="entry name" value="Aldo_ket_red"/>
    <property type="match status" value="1"/>
</dbReference>
<dbReference type="PRINTS" id="PR00069">
    <property type="entry name" value="ALDKETRDTASE"/>
</dbReference>
<dbReference type="PANTHER" id="PTHR43312:SF2">
    <property type="entry name" value="OXIDOREDUCTASE"/>
    <property type="match status" value="1"/>
</dbReference>
<dbReference type="PROSITE" id="PS00198">
    <property type="entry name" value="4FE4S_FER_1"/>
    <property type="match status" value="1"/>
</dbReference>
<accession>A0ABT6NGU5</accession>
<gene>
    <name evidence="5" type="ORF">QE109_15790</name>
</gene>
<evidence type="ECO:0000256" key="1">
    <source>
        <dbReference type="ARBA" id="ARBA00022723"/>
    </source>
</evidence>
<dbReference type="EMBL" id="JARYZI010000014">
    <property type="protein sequence ID" value="MDH8679622.1"/>
    <property type="molecule type" value="Genomic_DNA"/>
</dbReference>
<keyword evidence="2" id="KW-0408">Iron</keyword>